<feature type="chain" id="PRO_5046707036" evidence="1">
    <location>
        <begin position="29"/>
        <end position="180"/>
    </location>
</feature>
<sequence>MMQRASTTMLFLLLGLAICLFSVNNAKAQIVQDQTEDFNFYNYSLSDLLKIKQNFDGEYNPLVDTLLKKKGLKCLLSNTLISYIDTAHDISLSYGSQKSLKLESPFFGCAIDQDVLVLSTNSKTVNVLLREFAREQKWNENLYYDYLFDSTSEVTKFYDLQNKLKLFVYISDKSSFLIIN</sequence>
<reference evidence="2 3" key="1">
    <citation type="submission" date="2023-07" db="EMBL/GenBank/DDBJ databases">
        <title>Sorghum-associated microbial communities from plants grown in Nebraska, USA.</title>
        <authorList>
            <person name="Schachtman D."/>
        </authorList>
    </citation>
    <scope>NUCLEOTIDE SEQUENCE [LARGE SCALE GENOMIC DNA]</scope>
    <source>
        <strain evidence="2 3">3262</strain>
    </source>
</reference>
<gene>
    <name evidence="2" type="ORF">J2W55_002796</name>
</gene>
<accession>A0ABU1TC38</accession>
<dbReference type="EMBL" id="JAVDUU010000003">
    <property type="protein sequence ID" value="MDR6942943.1"/>
    <property type="molecule type" value="Genomic_DNA"/>
</dbReference>
<protein>
    <submittedName>
        <fullName evidence="2">Uncharacterized protein</fullName>
    </submittedName>
</protein>
<evidence type="ECO:0000313" key="2">
    <source>
        <dbReference type="EMBL" id="MDR6942943.1"/>
    </source>
</evidence>
<dbReference type="Proteomes" id="UP001247620">
    <property type="component" value="Unassembled WGS sequence"/>
</dbReference>
<feature type="signal peptide" evidence="1">
    <location>
        <begin position="1"/>
        <end position="28"/>
    </location>
</feature>
<organism evidence="2 3">
    <name type="scientific">Mucilaginibacter pocheonensis</name>
    <dbReference type="NCBI Taxonomy" id="398050"/>
    <lineage>
        <taxon>Bacteria</taxon>
        <taxon>Pseudomonadati</taxon>
        <taxon>Bacteroidota</taxon>
        <taxon>Sphingobacteriia</taxon>
        <taxon>Sphingobacteriales</taxon>
        <taxon>Sphingobacteriaceae</taxon>
        <taxon>Mucilaginibacter</taxon>
    </lineage>
</organism>
<evidence type="ECO:0000256" key="1">
    <source>
        <dbReference type="SAM" id="SignalP"/>
    </source>
</evidence>
<evidence type="ECO:0000313" key="3">
    <source>
        <dbReference type="Proteomes" id="UP001247620"/>
    </source>
</evidence>
<keyword evidence="3" id="KW-1185">Reference proteome</keyword>
<comment type="caution">
    <text evidence="2">The sequence shown here is derived from an EMBL/GenBank/DDBJ whole genome shotgun (WGS) entry which is preliminary data.</text>
</comment>
<keyword evidence="1" id="KW-0732">Signal</keyword>
<name>A0ABU1TC38_9SPHI</name>
<proteinExistence type="predicted"/>